<organism evidence="2 3">
    <name type="scientific">Thermosulfurimonas dismutans</name>
    <dbReference type="NCBI Taxonomy" id="999894"/>
    <lineage>
        <taxon>Bacteria</taxon>
        <taxon>Pseudomonadati</taxon>
        <taxon>Thermodesulfobacteriota</taxon>
        <taxon>Thermodesulfobacteria</taxon>
        <taxon>Thermodesulfobacteriales</taxon>
        <taxon>Thermodesulfobacteriaceae</taxon>
        <taxon>Thermosulfurimonas</taxon>
    </lineage>
</organism>
<keyword evidence="1" id="KW-0472">Membrane</keyword>
<evidence type="ECO:0000313" key="2">
    <source>
        <dbReference type="EMBL" id="OAQ20719.1"/>
    </source>
</evidence>
<gene>
    <name evidence="2" type="ORF">TDIS_1175</name>
</gene>
<protein>
    <recommendedName>
        <fullName evidence="4">Type IV fimbrial biogenesis protein PilX</fullName>
    </recommendedName>
</protein>
<accession>A0A179D4S1</accession>
<evidence type="ECO:0000256" key="1">
    <source>
        <dbReference type="SAM" id="Phobius"/>
    </source>
</evidence>
<reference evidence="2 3" key="1">
    <citation type="submission" date="2016-04" db="EMBL/GenBank/DDBJ databases">
        <title>Genome analysis of Thermosulfurimonas dismutans, the first thermophilic sulfur-disproportionating bacterium of the phylum Thermodesulfobacteria.</title>
        <authorList>
            <person name="Mardanov A.V."/>
            <person name="Beletsky A.V."/>
            <person name="Kadnikov V.V."/>
            <person name="Slobodkin A.I."/>
            <person name="Ravin N.V."/>
        </authorList>
    </citation>
    <scope>NUCLEOTIDE SEQUENCE [LARGE SCALE GENOMIC DNA]</scope>
    <source>
        <strain evidence="2 3">S95</strain>
    </source>
</reference>
<dbReference type="OrthoDB" id="15432at2"/>
<keyword evidence="3" id="KW-1185">Reference proteome</keyword>
<sequence>MNKKEGFILINTIIISLVALIMLLGLTYLIFYGTRMSGISKRYTSALEAAKGGTLECLTALKNCTIINSFKCEHSTNTWSAYVSDTTNATSHSSPEDIIQHADWQKDYGNYRVSCKIVDTRGYTNGYFYAVEVVGEKIGGEERAWLSVGYRLEIVGL</sequence>
<keyword evidence="1" id="KW-1133">Transmembrane helix</keyword>
<dbReference type="EMBL" id="LWLG01000007">
    <property type="protein sequence ID" value="OAQ20719.1"/>
    <property type="molecule type" value="Genomic_DNA"/>
</dbReference>
<evidence type="ECO:0000313" key="3">
    <source>
        <dbReference type="Proteomes" id="UP000078390"/>
    </source>
</evidence>
<dbReference type="STRING" id="999894.TDIS_1175"/>
<feature type="transmembrane region" description="Helical" evidence="1">
    <location>
        <begin position="6"/>
        <end position="32"/>
    </location>
</feature>
<name>A0A179D4S1_9BACT</name>
<evidence type="ECO:0008006" key="4">
    <source>
        <dbReference type="Google" id="ProtNLM"/>
    </source>
</evidence>
<proteinExistence type="predicted"/>
<comment type="caution">
    <text evidence="2">The sequence shown here is derived from an EMBL/GenBank/DDBJ whole genome shotgun (WGS) entry which is preliminary data.</text>
</comment>
<dbReference type="RefSeq" id="WP_068670293.1">
    <property type="nucleotide sequence ID" value="NZ_LWLG01000007.1"/>
</dbReference>
<dbReference type="Proteomes" id="UP000078390">
    <property type="component" value="Unassembled WGS sequence"/>
</dbReference>
<dbReference type="AlphaFoldDB" id="A0A179D4S1"/>
<keyword evidence="1" id="KW-0812">Transmembrane</keyword>